<dbReference type="SUPFAM" id="SSF48264">
    <property type="entry name" value="Cytochrome P450"/>
    <property type="match status" value="1"/>
</dbReference>
<dbReference type="PRINTS" id="PR00385">
    <property type="entry name" value="P450"/>
</dbReference>
<dbReference type="EMBL" id="WNWS01000069">
    <property type="protein sequence ID" value="KAE9982896.1"/>
    <property type="molecule type" value="Genomic_DNA"/>
</dbReference>
<dbReference type="PANTHER" id="PTHR24305:SF96">
    <property type="entry name" value="CYTOCHROME P450 MONOOXYGENASE STCB-RELATED"/>
    <property type="match status" value="1"/>
</dbReference>
<evidence type="ECO:0000256" key="5">
    <source>
        <dbReference type="ARBA" id="ARBA00023004"/>
    </source>
</evidence>
<dbReference type="GO" id="GO:0016705">
    <property type="term" value="F:oxidoreductase activity, acting on paired donors, with incorporation or reduction of molecular oxygen"/>
    <property type="evidence" value="ECO:0007669"/>
    <property type="project" value="InterPro"/>
</dbReference>
<evidence type="ECO:0000256" key="1">
    <source>
        <dbReference type="ARBA" id="ARBA00001971"/>
    </source>
</evidence>
<dbReference type="InterPro" id="IPR050121">
    <property type="entry name" value="Cytochrome_P450_monoxygenase"/>
</dbReference>
<accession>A0A8H3V856</accession>
<evidence type="ECO:0000313" key="9">
    <source>
        <dbReference type="Proteomes" id="UP000447873"/>
    </source>
</evidence>
<dbReference type="InterPro" id="IPR017972">
    <property type="entry name" value="Cyt_P450_CS"/>
</dbReference>
<dbReference type="CDD" id="cd11059">
    <property type="entry name" value="CYP_fungal"/>
    <property type="match status" value="1"/>
</dbReference>
<evidence type="ECO:0000256" key="7">
    <source>
        <dbReference type="RuleBase" id="RU000461"/>
    </source>
</evidence>
<evidence type="ECO:0000256" key="6">
    <source>
        <dbReference type="PIRSR" id="PIRSR602401-1"/>
    </source>
</evidence>
<evidence type="ECO:0008006" key="10">
    <source>
        <dbReference type="Google" id="ProtNLM"/>
    </source>
</evidence>
<dbReference type="InterPro" id="IPR001128">
    <property type="entry name" value="Cyt_P450"/>
</dbReference>
<dbReference type="InterPro" id="IPR036396">
    <property type="entry name" value="Cyt_P450_sf"/>
</dbReference>
<proteinExistence type="inferred from homology"/>
<keyword evidence="4 7" id="KW-0560">Oxidoreductase</keyword>
<name>A0A8H3V856_VENIN</name>
<dbReference type="InterPro" id="IPR002401">
    <property type="entry name" value="Cyt_P450_E_grp-I"/>
</dbReference>
<comment type="caution">
    <text evidence="8">The sequence shown here is derived from an EMBL/GenBank/DDBJ whole genome shotgun (WGS) entry which is preliminary data.</text>
</comment>
<reference evidence="8 9" key="1">
    <citation type="submission" date="2018-12" db="EMBL/GenBank/DDBJ databases">
        <title>Venturia inaequalis Genome Resource.</title>
        <authorList>
            <person name="Lichtner F.J."/>
        </authorList>
    </citation>
    <scope>NUCLEOTIDE SEQUENCE [LARGE SCALE GENOMIC DNA]</scope>
    <source>
        <strain evidence="8 9">120213</strain>
    </source>
</reference>
<evidence type="ECO:0000256" key="3">
    <source>
        <dbReference type="ARBA" id="ARBA00022723"/>
    </source>
</evidence>
<organism evidence="8 9">
    <name type="scientific">Venturia inaequalis</name>
    <name type="common">Apple scab fungus</name>
    <dbReference type="NCBI Taxonomy" id="5025"/>
    <lineage>
        <taxon>Eukaryota</taxon>
        <taxon>Fungi</taxon>
        <taxon>Dikarya</taxon>
        <taxon>Ascomycota</taxon>
        <taxon>Pezizomycotina</taxon>
        <taxon>Dothideomycetes</taxon>
        <taxon>Pleosporomycetidae</taxon>
        <taxon>Venturiales</taxon>
        <taxon>Venturiaceae</taxon>
        <taxon>Venturia</taxon>
    </lineage>
</organism>
<feature type="binding site" description="axial binding residue" evidence="6">
    <location>
        <position position="438"/>
    </location>
    <ligand>
        <name>heme</name>
        <dbReference type="ChEBI" id="CHEBI:30413"/>
    </ligand>
    <ligandPart>
        <name>Fe</name>
        <dbReference type="ChEBI" id="CHEBI:18248"/>
    </ligandPart>
</feature>
<dbReference type="Proteomes" id="UP000447873">
    <property type="component" value="Unassembled WGS sequence"/>
</dbReference>
<keyword evidence="5 6" id="KW-0408">Iron</keyword>
<gene>
    <name evidence="8" type="ORF">EG328_010443</name>
</gene>
<dbReference type="PANTHER" id="PTHR24305">
    <property type="entry name" value="CYTOCHROME P450"/>
    <property type="match status" value="1"/>
</dbReference>
<dbReference type="Pfam" id="PF00067">
    <property type="entry name" value="p450"/>
    <property type="match status" value="1"/>
</dbReference>
<dbReference type="Gene3D" id="1.10.630.10">
    <property type="entry name" value="Cytochrome P450"/>
    <property type="match status" value="1"/>
</dbReference>
<dbReference type="AlphaFoldDB" id="A0A8H3V856"/>
<keyword evidence="7" id="KW-0503">Monooxygenase</keyword>
<comment type="cofactor">
    <cofactor evidence="1 6">
        <name>heme</name>
        <dbReference type="ChEBI" id="CHEBI:30413"/>
    </cofactor>
</comment>
<dbReference type="PRINTS" id="PR00463">
    <property type="entry name" value="EP450I"/>
</dbReference>
<protein>
    <recommendedName>
        <fullName evidence="10">Cytochrome P450</fullName>
    </recommendedName>
</protein>
<sequence length="496" mass="54686">MTPIAPSESGMPPVKVFIAFAVGVWIVKTLYKALTSPLRPIPGPKSTLLTNLPLKLSVLSGTRCHHIDALHRTHGPIVRISPTEVSVNSLEGFKQIHSLRSGFRKSKWYEEFVRLPKLVSFSMSERREHAARRKLFARAFGKTALRREWEGLVRSKCALAVARMGEESRRVGKVDVLKWWMFLASDVVGEISFGEGFGNLERGEKNAFIGVLEKVTKGSGIRVELPLLGVLGGWIPTEEMQMLWNGKDLIMDYASKAVETARSLGGVKNIFASVIATADEGAQDLTDLDIKVEAVNFIIAGSDTTGITLTYLTWAVLQRPEIRTALEQEVATLPSDFSDADLEALPFLNATIDETLRLYGAAPGSLPRTAPKGGAQLGDYFIPEGFTVSTQSYSMHRDPKLFPDPERFNPYRWLDTADPLSEEAKSAFASFGAGAHTCIGVHLARMELRIATTLFFREWRGVARLAAETTNESMAMENYFLIAPAAHKCEVVIGKS</sequence>
<dbReference type="GO" id="GO:0004497">
    <property type="term" value="F:monooxygenase activity"/>
    <property type="evidence" value="ECO:0007669"/>
    <property type="project" value="UniProtKB-KW"/>
</dbReference>
<comment type="similarity">
    <text evidence="2 7">Belongs to the cytochrome P450 family.</text>
</comment>
<dbReference type="GO" id="GO:0020037">
    <property type="term" value="F:heme binding"/>
    <property type="evidence" value="ECO:0007669"/>
    <property type="project" value="InterPro"/>
</dbReference>
<evidence type="ECO:0000256" key="2">
    <source>
        <dbReference type="ARBA" id="ARBA00010617"/>
    </source>
</evidence>
<keyword evidence="6 7" id="KW-0349">Heme</keyword>
<evidence type="ECO:0000256" key="4">
    <source>
        <dbReference type="ARBA" id="ARBA00023002"/>
    </source>
</evidence>
<dbReference type="PROSITE" id="PS00086">
    <property type="entry name" value="CYTOCHROME_P450"/>
    <property type="match status" value="1"/>
</dbReference>
<dbReference type="GO" id="GO:0005506">
    <property type="term" value="F:iron ion binding"/>
    <property type="evidence" value="ECO:0007669"/>
    <property type="project" value="InterPro"/>
</dbReference>
<evidence type="ECO:0000313" key="8">
    <source>
        <dbReference type="EMBL" id="KAE9982896.1"/>
    </source>
</evidence>
<keyword evidence="3 6" id="KW-0479">Metal-binding</keyword>